<dbReference type="PRINTS" id="PR00455">
    <property type="entry name" value="HTHTETR"/>
</dbReference>
<evidence type="ECO:0000256" key="5">
    <source>
        <dbReference type="PROSITE-ProRule" id="PRU00335"/>
    </source>
</evidence>
<dbReference type="SUPFAM" id="SSF48498">
    <property type="entry name" value="Tetracyclin repressor-like, C-terminal domain"/>
    <property type="match status" value="1"/>
</dbReference>
<sequence length="212" mass="22429">MSPRSTGARGPYAKTAERRAAIIAAAREVFASHGYRSGSVQEVADRCGVSQSAVLHHFPAKEDLLLAVLADRDERGDDVAEGLALEAGVTAQASRNTGTPGIIELYTTLCAESTSPEHPAHAYFAERFARARSSFGEQFRELREEGRLRPGVDPDLAGAGLVALWDGAQLQWLMDPDAVNVAQALRHYLGLVLLPDRGPAGGGHDTSAGTGA</sequence>
<evidence type="ECO:0000313" key="8">
    <source>
        <dbReference type="Proteomes" id="UP001501594"/>
    </source>
</evidence>
<evidence type="ECO:0000259" key="6">
    <source>
        <dbReference type="PROSITE" id="PS50977"/>
    </source>
</evidence>
<dbReference type="InterPro" id="IPR039538">
    <property type="entry name" value="BetI_C"/>
</dbReference>
<dbReference type="InterPro" id="IPR050109">
    <property type="entry name" value="HTH-type_TetR-like_transc_reg"/>
</dbReference>
<feature type="domain" description="HTH tetR-type" evidence="6">
    <location>
        <begin position="16"/>
        <end position="76"/>
    </location>
</feature>
<dbReference type="Pfam" id="PF13977">
    <property type="entry name" value="TetR_C_6"/>
    <property type="match status" value="1"/>
</dbReference>
<accession>A0ABP8E1L3</accession>
<dbReference type="Pfam" id="PF00440">
    <property type="entry name" value="TetR_N"/>
    <property type="match status" value="1"/>
</dbReference>
<dbReference type="RefSeq" id="WP_344794629.1">
    <property type="nucleotide sequence ID" value="NZ_BAABAU010000001.1"/>
</dbReference>
<evidence type="ECO:0000256" key="1">
    <source>
        <dbReference type="ARBA" id="ARBA00022491"/>
    </source>
</evidence>
<keyword evidence="1" id="KW-0678">Repressor</keyword>
<proteinExistence type="predicted"/>
<dbReference type="PANTHER" id="PTHR30055">
    <property type="entry name" value="HTH-TYPE TRANSCRIPTIONAL REGULATOR RUTR"/>
    <property type="match status" value="1"/>
</dbReference>
<dbReference type="InterPro" id="IPR009057">
    <property type="entry name" value="Homeodomain-like_sf"/>
</dbReference>
<dbReference type="PROSITE" id="PS50977">
    <property type="entry name" value="HTH_TETR_2"/>
    <property type="match status" value="1"/>
</dbReference>
<dbReference type="Proteomes" id="UP001501594">
    <property type="component" value="Unassembled WGS sequence"/>
</dbReference>
<dbReference type="Gene3D" id="1.10.357.10">
    <property type="entry name" value="Tetracycline Repressor, domain 2"/>
    <property type="match status" value="1"/>
</dbReference>
<evidence type="ECO:0000256" key="4">
    <source>
        <dbReference type="ARBA" id="ARBA00023163"/>
    </source>
</evidence>
<evidence type="ECO:0000256" key="2">
    <source>
        <dbReference type="ARBA" id="ARBA00023015"/>
    </source>
</evidence>
<dbReference type="EMBL" id="BAABAU010000001">
    <property type="protein sequence ID" value="GAA4265884.1"/>
    <property type="molecule type" value="Genomic_DNA"/>
</dbReference>
<evidence type="ECO:0000313" key="7">
    <source>
        <dbReference type="EMBL" id="GAA4265884.1"/>
    </source>
</evidence>
<evidence type="ECO:0000256" key="3">
    <source>
        <dbReference type="ARBA" id="ARBA00023125"/>
    </source>
</evidence>
<comment type="caution">
    <text evidence="7">The sequence shown here is derived from an EMBL/GenBank/DDBJ whole genome shotgun (WGS) entry which is preliminary data.</text>
</comment>
<reference evidence="8" key="1">
    <citation type="journal article" date="2019" name="Int. J. Syst. Evol. Microbiol.">
        <title>The Global Catalogue of Microorganisms (GCM) 10K type strain sequencing project: providing services to taxonomists for standard genome sequencing and annotation.</title>
        <authorList>
            <consortium name="The Broad Institute Genomics Platform"/>
            <consortium name="The Broad Institute Genome Sequencing Center for Infectious Disease"/>
            <person name="Wu L."/>
            <person name="Ma J."/>
        </authorList>
    </citation>
    <scope>NUCLEOTIDE SEQUENCE [LARGE SCALE GENOMIC DNA]</scope>
    <source>
        <strain evidence="8">JCM 17442</strain>
    </source>
</reference>
<dbReference type="InterPro" id="IPR001647">
    <property type="entry name" value="HTH_TetR"/>
</dbReference>
<keyword evidence="8" id="KW-1185">Reference proteome</keyword>
<keyword evidence="3 5" id="KW-0238">DNA-binding</keyword>
<dbReference type="InterPro" id="IPR036271">
    <property type="entry name" value="Tet_transcr_reg_TetR-rel_C_sf"/>
</dbReference>
<dbReference type="PANTHER" id="PTHR30055:SF234">
    <property type="entry name" value="HTH-TYPE TRANSCRIPTIONAL REGULATOR BETI"/>
    <property type="match status" value="1"/>
</dbReference>
<protein>
    <submittedName>
        <fullName evidence="7">TetR/AcrR family transcriptional regulator</fullName>
    </submittedName>
</protein>
<keyword evidence="4" id="KW-0804">Transcription</keyword>
<organism evidence="7 8">
    <name type="scientific">Frondihabitans peucedani</name>
    <dbReference type="NCBI Taxonomy" id="598626"/>
    <lineage>
        <taxon>Bacteria</taxon>
        <taxon>Bacillati</taxon>
        <taxon>Actinomycetota</taxon>
        <taxon>Actinomycetes</taxon>
        <taxon>Micrococcales</taxon>
        <taxon>Microbacteriaceae</taxon>
        <taxon>Frondihabitans</taxon>
    </lineage>
</organism>
<gene>
    <name evidence="7" type="ORF">GCM10022256_14960</name>
</gene>
<name>A0ABP8E1L3_9MICO</name>
<keyword evidence="2" id="KW-0805">Transcription regulation</keyword>
<feature type="DNA-binding region" description="H-T-H motif" evidence="5">
    <location>
        <begin position="39"/>
        <end position="58"/>
    </location>
</feature>
<dbReference type="SUPFAM" id="SSF46689">
    <property type="entry name" value="Homeodomain-like"/>
    <property type="match status" value="1"/>
</dbReference>